<evidence type="ECO:0000256" key="6">
    <source>
        <dbReference type="SAM" id="MobiDB-lite"/>
    </source>
</evidence>
<evidence type="ECO:0000313" key="8">
    <source>
        <dbReference type="EMBL" id="KAJ7781947.1"/>
    </source>
</evidence>
<keyword evidence="1" id="KW-0479">Metal-binding</keyword>
<dbReference type="Gene3D" id="3.30.40.10">
    <property type="entry name" value="Zinc/RING finger domain, C3HC4 (zinc finger)"/>
    <property type="match status" value="1"/>
</dbReference>
<keyword evidence="3" id="KW-0862">Zinc</keyword>
<feature type="domain" description="RING-type" evidence="7">
    <location>
        <begin position="8"/>
        <end position="49"/>
    </location>
</feature>
<sequence length="374" mass="41167">MPESKCRCNVCWGDLSIDQFRSLRCGHCLCITCLNTIQRTPPAGCPECRAPISAGDPQAIYLNIVAAQPLESVVADGVGRMDQDSKLVSVRTAERKLIQVAEQPRVHPDALESLLGAIDDFKKRIVPIFTKAKSQQTEIATLKKQLEDMAEVKAQADKATTLSGEVAILRTDNLKLKKTLHEANTQRDRAIRLAEEGKAQVVELRGKAETAATDAQGEIRRLKGYLEQNAEDRSSQKARIHGLQVEKQNLENQLDDLSSQLRELQDTASSAYTDDLEIEEEVFPSEYSLSSPNQASVSSQSTRGSHFHVSPLPTLNFEGMPRPGFGTDWQLGRGTKRKAQDAGLPQGFPIALSHGRTTIAVQLGPKHARRVKAR</sequence>
<feature type="compositionally biased region" description="Low complexity" evidence="6">
    <location>
        <begin position="288"/>
        <end position="301"/>
    </location>
</feature>
<dbReference type="InterPro" id="IPR017907">
    <property type="entry name" value="Znf_RING_CS"/>
</dbReference>
<proteinExistence type="predicted"/>
<evidence type="ECO:0000256" key="3">
    <source>
        <dbReference type="ARBA" id="ARBA00022833"/>
    </source>
</evidence>
<keyword evidence="5" id="KW-0175">Coiled coil</keyword>
<evidence type="ECO:0000256" key="2">
    <source>
        <dbReference type="ARBA" id="ARBA00022771"/>
    </source>
</evidence>
<dbReference type="SUPFAM" id="SSF57850">
    <property type="entry name" value="RING/U-box"/>
    <property type="match status" value="1"/>
</dbReference>
<dbReference type="AlphaFoldDB" id="A0AAD7NZX1"/>
<protein>
    <recommendedName>
        <fullName evidence="7">RING-type domain-containing protein</fullName>
    </recommendedName>
</protein>
<keyword evidence="2 4" id="KW-0863">Zinc-finger</keyword>
<dbReference type="GO" id="GO:0008270">
    <property type="term" value="F:zinc ion binding"/>
    <property type="evidence" value="ECO:0007669"/>
    <property type="project" value="UniProtKB-KW"/>
</dbReference>
<gene>
    <name evidence="8" type="ORF">DFH07DRAFT_792064</name>
</gene>
<evidence type="ECO:0000256" key="4">
    <source>
        <dbReference type="PROSITE-ProRule" id="PRU00175"/>
    </source>
</evidence>
<feature type="coiled-coil region" evidence="5">
    <location>
        <begin position="233"/>
        <end position="274"/>
    </location>
</feature>
<dbReference type="Proteomes" id="UP001215280">
    <property type="component" value="Unassembled WGS sequence"/>
</dbReference>
<dbReference type="EMBL" id="JARJLG010000004">
    <property type="protein sequence ID" value="KAJ7781947.1"/>
    <property type="molecule type" value="Genomic_DNA"/>
</dbReference>
<name>A0AAD7NZX1_9AGAR</name>
<dbReference type="InterPro" id="IPR001841">
    <property type="entry name" value="Znf_RING"/>
</dbReference>
<evidence type="ECO:0000259" key="7">
    <source>
        <dbReference type="PROSITE" id="PS50089"/>
    </source>
</evidence>
<reference evidence="8" key="1">
    <citation type="submission" date="2023-03" db="EMBL/GenBank/DDBJ databases">
        <title>Massive genome expansion in bonnet fungi (Mycena s.s.) driven by repeated elements and novel gene families across ecological guilds.</title>
        <authorList>
            <consortium name="Lawrence Berkeley National Laboratory"/>
            <person name="Harder C.B."/>
            <person name="Miyauchi S."/>
            <person name="Viragh M."/>
            <person name="Kuo A."/>
            <person name="Thoen E."/>
            <person name="Andreopoulos B."/>
            <person name="Lu D."/>
            <person name="Skrede I."/>
            <person name="Drula E."/>
            <person name="Henrissat B."/>
            <person name="Morin E."/>
            <person name="Kohler A."/>
            <person name="Barry K."/>
            <person name="LaButti K."/>
            <person name="Morin E."/>
            <person name="Salamov A."/>
            <person name="Lipzen A."/>
            <person name="Mereny Z."/>
            <person name="Hegedus B."/>
            <person name="Baldrian P."/>
            <person name="Stursova M."/>
            <person name="Weitz H."/>
            <person name="Taylor A."/>
            <person name="Grigoriev I.V."/>
            <person name="Nagy L.G."/>
            <person name="Martin F."/>
            <person name="Kauserud H."/>
        </authorList>
    </citation>
    <scope>NUCLEOTIDE SEQUENCE</scope>
    <source>
        <strain evidence="8">CBHHK188m</strain>
    </source>
</reference>
<keyword evidence="9" id="KW-1185">Reference proteome</keyword>
<accession>A0AAD7NZX1</accession>
<organism evidence="8 9">
    <name type="scientific">Mycena maculata</name>
    <dbReference type="NCBI Taxonomy" id="230809"/>
    <lineage>
        <taxon>Eukaryota</taxon>
        <taxon>Fungi</taxon>
        <taxon>Dikarya</taxon>
        <taxon>Basidiomycota</taxon>
        <taxon>Agaricomycotina</taxon>
        <taxon>Agaricomycetes</taxon>
        <taxon>Agaricomycetidae</taxon>
        <taxon>Agaricales</taxon>
        <taxon>Marasmiineae</taxon>
        <taxon>Mycenaceae</taxon>
        <taxon>Mycena</taxon>
    </lineage>
</organism>
<comment type="caution">
    <text evidence="8">The sequence shown here is derived from an EMBL/GenBank/DDBJ whole genome shotgun (WGS) entry which is preliminary data.</text>
</comment>
<evidence type="ECO:0000256" key="5">
    <source>
        <dbReference type="SAM" id="Coils"/>
    </source>
</evidence>
<dbReference type="PROSITE" id="PS00518">
    <property type="entry name" value="ZF_RING_1"/>
    <property type="match status" value="1"/>
</dbReference>
<dbReference type="InterPro" id="IPR013083">
    <property type="entry name" value="Znf_RING/FYVE/PHD"/>
</dbReference>
<feature type="coiled-coil region" evidence="5">
    <location>
        <begin position="132"/>
        <end position="162"/>
    </location>
</feature>
<evidence type="ECO:0000256" key="1">
    <source>
        <dbReference type="ARBA" id="ARBA00022723"/>
    </source>
</evidence>
<dbReference type="PROSITE" id="PS50089">
    <property type="entry name" value="ZF_RING_2"/>
    <property type="match status" value="1"/>
</dbReference>
<feature type="region of interest" description="Disordered" evidence="6">
    <location>
        <begin position="283"/>
        <end position="305"/>
    </location>
</feature>
<evidence type="ECO:0000313" key="9">
    <source>
        <dbReference type="Proteomes" id="UP001215280"/>
    </source>
</evidence>